<feature type="compositionally biased region" description="Basic and acidic residues" evidence="1">
    <location>
        <begin position="284"/>
        <end position="300"/>
    </location>
</feature>
<dbReference type="RefSeq" id="WP_103221376.1">
    <property type="nucleotide sequence ID" value="NZ_PPCN01000001.1"/>
</dbReference>
<name>A0A2S3V4I4_9HYPH</name>
<evidence type="ECO:0000313" key="4">
    <source>
        <dbReference type="Proteomes" id="UP000236959"/>
    </source>
</evidence>
<keyword evidence="2" id="KW-1133">Transmembrane helix</keyword>
<evidence type="ECO:0000313" key="3">
    <source>
        <dbReference type="EMBL" id="POF34871.1"/>
    </source>
</evidence>
<dbReference type="OrthoDB" id="1523552at2"/>
<evidence type="ECO:0000256" key="1">
    <source>
        <dbReference type="SAM" id="MobiDB-lite"/>
    </source>
</evidence>
<organism evidence="3 4">
    <name type="scientific">Roseibium marinum</name>
    <dbReference type="NCBI Taxonomy" id="281252"/>
    <lineage>
        <taxon>Bacteria</taxon>
        <taxon>Pseudomonadati</taxon>
        <taxon>Pseudomonadota</taxon>
        <taxon>Alphaproteobacteria</taxon>
        <taxon>Hyphomicrobiales</taxon>
        <taxon>Stappiaceae</taxon>
        <taxon>Roseibium</taxon>
    </lineage>
</organism>
<evidence type="ECO:0000256" key="2">
    <source>
        <dbReference type="SAM" id="Phobius"/>
    </source>
</evidence>
<dbReference type="AlphaFoldDB" id="A0A2S3V4I4"/>
<feature type="transmembrane region" description="Helical" evidence="2">
    <location>
        <begin position="42"/>
        <end position="66"/>
    </location>
</feature>
<comment type="caution">
    <text evidence="3">The sequence shown here is derived from an EMBL/GenBank/DDBJ whole genome shotgun (WGS) entry which is preliminary data.</text>
</comment>
<feature type="region of interest" description="Disordered" evidence="1">
    <location>
        <begin position="283"/>
        <end position="329"/>
    </location>
</feature>
<accession>A0A2S3V4I4</accession>
<keyword evidence="2" id="KW-0812">Transmembrane</keyword>
<proteinExistence type="predicted"/>
<protein>
    <submittedName>
        <fullName evidence="3">Uncharacterized protein DUF1499</fullName>
    </submittedName>
</protein>
<dbReference type="Proteomes" id="UP000236959">
    <property type="component" value="Unassembled WGS sequence"/>
</dbReference>
<sequence length="329" mass="35499">MKRYAAYKSASAPVSRTSGAVGLAVAATALLAQRFGVIDADVFVLSLIAAAAVALLSLGLAISALYRIWTYGGPGIPAALWGFFFGGLALVPSALVLGLLVNRPGTIDLSTDRDEPPYLKLQAVSEEQPFLVWMNAMALEHVWPVLSKGSTAGSVASSAQDTLYRDIVSRRYRIAPAQLHAAGAKAFEALNWTVVDELPPDLLDAPTRLQAEGTSRILGLKHDVTLRIRPDRVGALLDVRARSRTPLRDLAGNPDHIRAVFAEIDRVLLETYGDLARLSVEEDGLPREDLQPEPLEEPRETAPVPGFKPYFEEEDEPVADDLGVTDLEG</sequence>
<keyword evidence="4" id="KW-1185">Reference proteome</keyword>
<keyword evidence="2" id="KW-0472">Membrane</keyword>
<gene>
    <name evidence="3" type="ORF">CLV41_1011331</name>
</gene>
<feature type="transmembrane region" description="Helical" evidence="2">
    <location>
        <begin position="78"/>
        <end position="101"/>
    </location>
</feature>
<dbReference type="EMBL" id="PPCN01000001">
    <property type="protein sequence ID" value="POF34871.1"/>
    <property type="molecule type" value="Genomic_DNA"/>
</dbReference>
<reference evidence="3 4" key="1">
    <citation type="submission" date="2018-01" db="EMBL/GenBank/DDBJ databases">
        <title>Genomic Encyclopedia of Archaeal and Bacterial Type Strains, Phase II (KMG-II): from individual species to whole genera.</title>
        <authorList>
            <person name="Goeker M."/>
        </authorList>
    </citation>
    <scope>NUCLEOTIDE SEQUENCE [LARGE SCALE GENOMIC DNA]</scope>
    <source>
        <strain evidence="3 4">DSM 17023</strain>
    </source>
</reference>
<dbReference type="InterPro" id="IPR010865">
    <property type="entry name" value="DUF1499"/>
</dbReference>
<dbReference type="Pfam" id="PF07386">
    <property type="entry name" value="DUF1499"/>
    <property type="match status" value="1"/>
</dbReference>